<protein>
    <submittedName>
        <fullName evidence="4">Putative esterase</fullName>
    </submittedName>
</protein>
<dbReference type="InterPro" id="IPR052558">
    <property type="entry name" value="Siderophore_Hydrolase_D"/>
</dbReference>
<evidence type="ECO:0000256" key="1">
    <source>
        <dbReference type="ARBA" id="ARBA00005622"/>
    </source>
</evidence>
<dbReference type="PANTHER" id="PTHR40841">
    <property type="entry name" value="SIDEROPHORE TRIACETYLFUSARININE C ESTERASE"/>
    <property type="match status" value="1"/>
</dbReference>
<dbReference type="EMBL" id="LN681226">
    <property type="protein sequence ID" value="CEK12281.1"/>
    <property type="molecule type" value="Genomic_DNA"/>
</dbReference>
<name>A0A0A8UXM4_LEGHA</name>
<dbReference type="PANTHER" id="PTHR40841:SF2">
    <property type="entry name" value="SIDEROPHORE-DEGRADING ESTERASE (EUROFUNG)"/>
    <property type="match status" value="1"/>
</dbReference>
<dbReference type="ESTHER" id="legpa-q5ws67">
    <property type="family name" value="A85-IroE-IroD-Fes-Yiel"/>
</dbReference>
<dbReference type="SUPFAM" id="SSF53474">
    <property type="entry name" value="alpha/beta-Hydrolases"/>
    <property type="match status" value="1"/>
</dbReference>
<feature type="signal peptide" evidence="3">
    <location>
        <begin position="1"/>
        <end position="18"/>
    </location>
</feature>
<geneLocation type="plasmid" evidence="4 5">
    <name>II</name>
</geneLocation>
<dbReference type="AlphaFoldDB" id="A0A0A8UXM4"/>
<feature type="chain" id="PRO_5002042057" evidence="3">
    <location>
        <begin position="19"/>
        <end position="298"/>
    </location>
</feature>
<gene>
    <name evidence="4" type="ORF">LHA_pA0032</name>
</gene>
<dbReference type="InterPro" id="IPR000801">
    <property type="entry name" value="Esterase-like"/>
</dbReference>
<evidence type="ECO:0000256" key="2">
    <source>
        <dbReference type="ARBA" id="ARBA00022801"/>
    </source>
</evidence>
<accession>A0A0A8UXM4</accession>
<evidence type="ECO:0000256" key="3">
    <source>
        <dbReference type="SAM" id="SignalP"/>
    </source>
</evidence>
<dbReference type="Pfam" id="PF00756">
    <property type="entry name" value="Esterase"/>
    <property type="match status" value="1"/>
</dbReference>
<dbReference type="RefSeq" id="WP_011212534.1">
    <property type="nucleotide sequence ID" value="NZ_LN681226.1"/>
</dbReference>
<keyword evidence="5" id="KW-1185">Reference proteome</keyword>
<keyword evidence="3" id="KW-0732">Signal</keyword>
<dbReference type="Gene3D" id="3.40.50.1820">
    <property type="entry name" value="alpha/beta hydrolase"/>
    <property type="match status" value="1"/>
</dbReference>
<sequence>MKKILALFSLGWSLNLMAANDISTMKQTNTQAKKYTNELFLHHTLTKEFSSKINRIKYNLYISLPKGYSSNNKSYPIIYLLDADYSFALAKQISEHLSDRNRINDSIIVGIAYANPNEYKKNRTRDYTPSYVSSGGYGSEYQKYSGGAEAFYRFIYSELIPYLHQTYRVNQNSTFVGHSYGGLFGVYLLIHHPEVFNHYIIVSPSLWYDNHLVLKAAQRKRNFNLQQKTRVCFIIGDHENKGDYRMIDDLKLFNEIIMSKPHKNLSTIFNILNDMDHDTVFPGALSLGLLRSSFDLNK</sequence>
<evidence type="ECO:0000313" key="4">
    <source>
        <dbReference type="EMBL" id="CEK12281.1"/>
    </source>
</evidence>
<reference evidence="5" key="1">
    <citation type="submission" date="2014-09" db="EMBL/GenBank/DDBJ databases">
        <authorList>
            <person name="Gomez-Valero L."/>
        </authorList>
    </citation>
    <scope>NUCLEOTIDE SEQUENCE [LARGE SCALE GENOMIC DNA]</scope>
    <source>
        <strain evidence="5">ATCC35250</strain>
        <plasmid evidence="5">II</plasmid>
    </source>
</reference>
<dbReference type="GO" id="GO:0016788">
    <property type="term" value="F:hydrolase activity, acting on ester bonds"/>
    <property type="evidence" value="ECO:0007669"/>
    <property type="project" value="TreeGrafter"/>
</dbReference>
<dbReference type="InterPro" id="IPR029058">
    <property type="entry name" value="AB_hydrolase_fold"/>
</dbReference>
<comment type="similarity">
    <text evidence="1">Belongs to the esterase D family.</text>
</comment>
<dbReference type="Proteomes" id="UP000032803">
    <property type="component" value="Plasmid II"/>
</dbReference>
<keyword evidence="4" id="KW-0614">Plasmid</keyword>
<organism evidence="4 5">
    <name type="scientific">Legionella hackeliae</name>
    <dbReference type="NCBI Taxonomy" id="449"/>
    <lineage>
        <taxon>Bacteria</taxon>
        <taxon>Pseudomonadati</taxon>
        <taxon>Pseudomonadota</taxon>
        <taxon>Gammaproteobacteria</taxon>
        <taxon>Legionellales</taxon>
        <taxon>Legionellaceae</taxon>
        <taxon>Legionella</taxon>
    </lineage>
</organism>
<evidence type="ECO:0000313" key="5">
    <source>
        <dbReference type="Proteomes" id="UP000032803"/>
    </source>
</evidence>
<dbReference type="KEGG" id="lha:LHA_pA0032"/>
<keyword evidence="2" id="KW-0378">Hydrolase</keyword>
<dbReference type="OrthoDB" id="6381520at2"/>
<proteinExistence type="inferred from homology"/>
<dbReference type="HOGENOM" id="CLU_039834_0_2_6"/>